<dbReference type="PANTHER" id="PTHR12138">
    <property type="entry name" value="PRIMATE-EXPANDED PROTEIN FAMILY"/>
    <property type="match status" value="1"/>
</dbReference>
<evidence type="ECO:0000313" key="1">
    <source>
        <dbReference type="Ensembl" id="ENSCJAP00000093017.1"/>
    </source>
</evidence>
<dbReference type="Proteomes" id="UP000008225">
    <property type="component" value="Chromosome 10"/>
</dbReference>
<dbReference type="PROSITE" id="PS51257">
    <property type="entry name" value="PROKAR_LIPOPROTEIN"/>
    <property type="match status" value="1"/>
</dbReference>
<dbReference type="Ensembl" id="ENSCJAT00000131176.1">
    <property type="protein sequence ID" value="ENSCJAP00000093017.1"/>
    <property type="gene ID" value="ENSCJAG00000083297.1"/>
</dbReference>
<reference evidence="1" key="3">
    <citation type="submission" date="2025-09" db="UniProtKB">
        <authorList>
            <consortium name="Ensembl"/>
        </authorList>
    </citation>
    <scope>IDENTIFICATION</scope>
</reference>
<dbReference type="GeneTree" id="ENSGT01150000286943"/>
<evidence type="ECO:0000313" key="2">
    <source>
        <dbReference type="Proteomes" id="UP000008225"/>
    </source>
</evidence>
<dbReference type="OMA" id="FLFIRCP"/>
<keyword evidence="2" id="KW-1185">Reference proteome</keyword>
<dbReference type="PANTHER" id="PTHR12138:SF162">
    <property type="entry name" value="CHROMOSOME UNDETERMINED SCAFFOLD_275, WHOLE GENOME SHOTGUN SEQUENCE"/>
    <property type="match status" value="1"/>
</dbReference>
<protein>
    <submittedName>
        <fullName evidence="1">Uncharacterized protein</fullName>
    </submittedName>
</protein>
<organism evidence="1 2">
    <name type="scientific">Callithrix jacchus</name>
    <name type="common">White-tufted-ear marmoset</name>
    <name type="synonym">Simia Jacchus</name>
    <dbReference type="NCBI Taxonomy" id="9483"/>
    <lineage>
        <taxon>Eukaryota</taxon>
        <taxon>Metazoa</taxon>
        <taxon>Chordata</taxon>
        <taxon>Craniata</taxon>
        <taxon>Vertebrata</taxon>
        <taxon>Euteleostomi</taxon>
        <taxon>Mammalia</taxon>
        <taxon>Eutheria</taxon>
        <taxon>Euarchontoglires</taxon>
        <taxon>Primates</taxon>
        <taxon>Haplorrhini</taxon>
        <taxon>Platyrrhini</taxon>
        <taxon>Cebidae</taxon>
        <taxon>Callitrichinae</taxon>
        <taxon>Callithrix</taxon>
        <taxon>Callithrix</taxon>
    </lineage>
</organism>
<reference evidence="1" key="2">
    <citation type="submission" date="2025-08" db="UniProtKB">
        <authorList>
            <consortium name="Ensembl"/>
        </authorList>
    </citation>
    <scope>IDENTIFICATION</scope>
</reference>
<sequence length="159" mass="17410">MGSAKVVGFCSLLTPSAWHTGGGCPRNTPFSEHQLSFGSKPCSKCYAFFFFLRWRLTLSPRLECSGAISGHCNLCPRFKRFSCHSLLSGWDDRYAPSGLANFVFLGETGFRHVDQDGLELLTSSDLSASASQSAGITGMSHHTRLRKLTSKAIIEVKTK</sequence>
<proteinExistence type="predicted"/>
<dbReference type="AlphaFoldDB" id="A0A8I4A626"/>
<accession>A0A8I4A626</accession>
<reference evidence="1 2" key="1">
    <citation type="submission" date="2009-03" db="EMBL/GenBank/DDBJ databases">
        <authorList>
            <person name="Warren W."/>
            <person name="Ye L."/>
            <person name="Minx P."/>
            <person name="Worley K."/>
            <person name="Gibbs R."/>
            <person name="Wilson R.K."/>
        </authorList>
    </citation>
    <scope>NUCLEOTIDE SEQUENCE [LARGE SCALE GENOMIC DNA]</scope>
</reference>
<dbReference type="PRINTS" id="PR02045">
    <property type="entry name" value="F138DOMAIN"/>
</dbReference>
<name>A0A8I4A626_CALJA</name>